<dbReference type="Pfam" id="PF00849">
    <property type="entry name" value="PseudoU_synth_2"/>
    <property type="match status" value="1"/>
</dbReference>
<dbReference type="Proteomes" id="UP000051264">
    <property type="component" value="Unassembled WGS sequence"/>
</dbReference>
<protein>
    <recommendedName>
        <fullName evidence="4">Pseudouridine synthase</fullName>
        <ecNumber evidence="4">5.4.99.-</ecNumber>
    </recommendedName>
</protein>
<comment type="caution">
    <text evidence="6">The sequence shown here is derived from an EMBL/GenBank/DDBJ whole genome shotgun (WGS) entry which is preliminary data.</text>
</comment>
<evidence type="ECO:0000313" key="7">
    <source>
        <dbReference type="Proteomes" id="UP000051264"/>
    </source>
</evidence>
<dbReference type="PANTHER" id="PTHR21600:SF35">
    <property type="entry name" value="PSEUDOURIDINE SYNTHASE"/>
    <property type="match status" value="1"/>
</dbReference>
<dbReference type="OrthoDB" id="9807829at2"/>
<dbReference type="GO" id="GO:0003723">
    <property type="term" value="F:RNA binding"/>
    <property type="evidence" value="ECO:0007669"/>
    <property type="project" value="InterPro"/>
</dbReference>
<dbReference type="Gene3D" id="3.30.2350.10">
    <property type="entry name" value="Pseudouridine synthase"/>
    <property type="match status" value="1"/>
</dbReference>
<dbReference type="SUPFAM" id="SSF55120">
    <property type="entry name" value="Pseudouridine synthase"/>
    <property type="match status" value="1"/>
</dbReference>
<dbReference type="AlphaFoldDB" id="A0A0R1RNT5"/>
<evidence type="ECO:0000259" key="5">
    <source>
        <dbReference type="Pfam" id="PF00849"/>
    </source>
</evidence>
<reference evidence="6 7" key="1">
    <citation type="journal article" date="2015" name="Genome Announc.">
        <title>Expanding the biotechnology potential of lactobacilli through comparative genomics of 213 strains and associated genera.</title>
        <authorList>
            <person name="Sun Z."/>
            <person name="Harris H.M."/>
            <person name="McCann A."/>
            <person name="Guo C."/>
            <person name="Argimon S."/>
            <person name="Zhang W."/>
            <person name="Yang X."/>
            <person name="Jeffery I.B."/>
            <person name="Cooney J.C."/>
            <person name="Kagawa T.F."/>
            <person name="Liu W."/>
            <person name="Song Y."/>
            <person name="Salvetti E."/>
            <person name="Wrobel A."/>
            <person name="Rasinkangas P."/>
            <person name="Parkhill J."/>
            <person name="Rea M.C."/>
            <person name="O'Sullivan O."/>
            <person name="Ritari J."/>
            <person name="Douillard F.P."/>
            <person name="Paul Ross R."/>
            <person name="Yang R."/>
            <person name="Briner A.E."/>
            <person name="Felis G.E."/>
            <person name="de Vos W.M."/>
            <person name="Barrangou R."/>
            <person name="Klaenhammer T.R."/>
            <person name="Caufield P.W."/>
            <person name="Cui Y."/>
            <person name="Zhang H."/>
            <person name="O'Toole P.W."/>
        </authorList>
    </citation>
    <scope>NUCLEOTIDE SEQUENCE [LARGE SCALE GENOMIC DNA]</scope>
    <source>
        <strain evidence="6 7">DSM 14340</strain>
    </source>
</reference>
<name>A0A0R1RNT5_9LACO</name>
<dbReference type="InterPro" id="IPR020103">
    <property type="entry name" value="PsdUridine_synth_cat_dom_sf"/>
</dbReference>
<evidence type="ECO:0000313" key="6">
    <source>
        <dbReference type="EMBL" id="KRL58831.1"/>
    </source>
</evidence>
<dbReference type="InterPro" id="IPR006224">
    <property type="entry name" value="PsdUridine_synth_RluA-like_CS"/>
</dbReference>
<gene>
    <name evidence="6" type="ORF">FC69_GL000034</name>
</gene>
<proteinExistence type="inferred from homology"/>
<dbReference type="RefSeq" id="WP_025083524.1">
    <property type="nucleotide sequence ID" value="NZ_AZEX01000063.1"/>
</dbReference>
<dbReference type="InterPro" id="IPR006225">
    <property type="entry name" value="PsdUridine_synth_RluC/D"/>
</dbReference>
<dbReference type="NCBIfam" id="TIGR00005">
    <property type="entry name" value="rluA_subfam"/>
    <property type="match status" value="1"/>
</dbReference>
<accession>A0A0R1RNT5</accession>
<sequence>MEIKWQVQAGQQRSFKQFLLGQGISQRLYTKIKALQLPLYLNQKKVTPDSVVQVGDWVSLQLPAEPADESVIISHGPLSVIYEDEYWLVVDKPAGLSTIPGPTNQTDTLLNRIKGYWQQQGAQNLVPHIITRLDYDTSGVVLVGKHQVAQSLLQPQIEKHQLQKLYLAVVAGNGLAAQGEINAPIGRVATEIRRQVLATGQSARTSYWLLGESNDRAAVKVQIHTGRTHQIRVHFSDLGHPLLGDQLYGGPLDLGIERQALHAYQLCFLDPFTQQTKCFNAPIPEEIQTVLPATVQLADLVN</sequence>
<evidence type="ECO:0000256" key="1">
    <source>
        <dbReference type="ARBA" id="ARBA00000073"/>
    </source>
</evidence>
<dbReference type="GO" id="GO:0009982">
    <property type="term" value="F:pseudouridine synthase activity"/>
    <property type="evidence" value="ECO:0007669"/>
    <property type="project" value="InterPro"/>
</dbReference>
<dbReference type="GO" id="GO:0000455">
    <property type="term" value="P:enzyme-directed rRNA pseudouridine synthesis"/>
    <property type="evidence" value="ECO:0007669"/>
    <property type="project" value="TreeGrafter"/>
</dbReference>
<dbReference type="InterPro" id="IPR006145">
    <property type="entry name" value="PsdUridine_synth_RsuA/RluA"/>
</dbReference>
<dbReference type="PROSITE" id="PS01129">
    <property type="entry name" value="PSI_RLU"/>
    <property type="match status" value="1"/>
</dbReference>
<dbReference type="PATRIC" id="fig|1423747.3.peg.35"/>
<dbReference type="GO" id="GO:0140098">
    <property type="term" value="F:catalytic activity, acting on RNA"/>
    <property type="evidence" value="ECO:0007669"/>
    <property type="project" value="UniProtKB-ARBA"/>
</dbReference>
<comment type="function">
    <text evidence="4">Responsible for synthesis of pseudouridine from uracil.</text>
</comment>
<keyword evidence="4" id="KW-0413">Isomerase</keyword>
<dbReference type="EC" id="5.4.99.-" evidence="4"/>
<dbReference type="CDD" id="cd02869">
    <property type="entry name" value="PseudoU_synth_RluA_like"/>
    <property type="match status" value="1"/>
</dbReference>
<dbReference type="eggNOG" id="COG0564">
    <property type="taxonomic scope" value="Bacteria"/>
</dbReference>
<feature type="active site" evidence="3">
    <location>
        <position position="134"/>
    </location>
</feature>
<evidence type="ECO:0000256" key="4">
    <source>
        <dbReference type="RuleBase" id="RU362028"/>
    </source>
</evidence>
<dbReference type="PANTHER" id="PTHR21600">
    <property type="entry name" value="MITOCHONDRIAL RNA PSEUDOURIDINE SYNTHASE"/>
    <property type="match status" value="1"/>
</dbReference>
<evidence type="ECO:0000256" key="2">
    <source>
        <dbReference type="ARBA" id="ARBA00010876"/>
    </source>
</evidence>
<feature type="domain" description="Pseudouridine synthase RsuA/RluA-like" evidence="5">
    <location>
        <begin position="87"/>
        <end position="236"/>
    </location>
</feature>
<organism evidence="6 7">
    <name type="scientific">Latilactobacillus fuchuensis DSM 14340 = JCM 11249</name>
    <dbReference type="NCBI Taxonomy" id="1423747"/>
    <lineage>
        <taxon>Bacteria</taxon>
        <taxon>Bacillati</taxon>
        <taxon>Bacillota</taxon>
        <taxon>Bacilli</taxon>
        <taxon>Lactobacillales</taxon>
        <taxon>Lactobacillaceae</taxon>
        <taxon>Latilactobacillus</taxon>
    </lineage>
</organism>
<dbReference type="EMBL" id="AZEX01000063">
    <property type="protein sequence ID" value="KRL58831.1"/>
    <property type="molecule type" value="Genomic_DNA"/>
</dbReference>
<evidence type="ECO:0000256" key="3">
    <source>
        <dbReference type="PIRSR" id="PIRSR606225-1"/>
    </source>
</evidence>
<dbReference type="InterPro" id="IPR050188">
    <property type="entry name" value="RluA_PseudoU_synthase"/>
</dbReference>
<dbReference type="STRING" id="1423747.FC69_GL000034"/>
<comment type="similarity">
    <text evidence="2 4">Belongs to the pseudouridine synthase RluA family.</text>
</comment>
<comment type="catalytic activity">
    <reaction evidence="1 4">
        <text>a uridine in RNA = a pseudouridine in RNA</text>
        <dbReference type="Rhea" id="RHEA:48348"/>
        <dbReference type="Rhea" id="RHEA-COMP:12068"/>
        <dbReference type="Rhea" id="RHEA-COMP:12069"/>
        <dbReference type="ChEBI" id="CHEBI:65314"/>
        <dbReference type="ChEBI" id="CHEBI:65315"/>
    </reaction>
</comment>